<dbReference type="HAMAP" id="MF_00412">
    <property type="entry name" value="ProA"/>
    <property type="match status" value="1"/>
</dbReference>
<dbReference type="AlphaFoldDB" id="A0A1J5IDW1"/>
<dbReference type="GO" id="GO:0005737">
    <property type="term" value="C:cytoplasm"/>
    <property type="evidence" value="ECO:0007669"/>
    <property type="project" value="UniProtKB-SubCell"/>
</dbReference>
<proteinExistence type="inferred from homology"/>
<evidence type="ECO:0000259" key="8">
    <source>
        <dbReference type="Pfam" id="PF00171"/>
    </source>
</evidence>
<sequence>MDIKQLTTRSKIAAQQMLCSTSAQKDQCLDILAQKLVERKAEIFAANQEDVRQAKAAGRSEAFLGKLMVSESSFSAMSEGLSVIRRHPDPVGQILDSRDLNCGAHLDKVSVPIGVIGVIYESRPNVTIDAAALCLKSSNAVILKGGSDALATNRVLASCLLEAVQESGLPDFAVQFIDSADRALVLDLLHQHAAVDLIIPRGGKELVEFVRSNSQIPVLSHAEGLDHLYIDRSADRSIISSVILNSKTQNPGVCNSLDTILIHRDIAAEVLPLLACDLWKVSVQLRCDEESYQILARSSDQELLHRSTDQDFDTEHLALIANVAVVGSVEEAVSFINQHGSQHTEAILATDESAITLFTQAVDAAAVMVNCSTRLHDGGVFGMGAEMGIATGKLHARGPVGLRELCSYRYVVRGQGILRT</sequence>
<dbReference type="InterPro" id="IPR012134">
    <property type="entry name" value="Glu-5-SA_DH"/>
</dbReference>
<evidence type="ECO:0000256" key="5">
    <source>
        <dbReference type="ARBA" id="ARBA00023002"/>
    </source>
</evidence>
<evidence type="ECO:0000256" key="3">
    <source>
        <dbReference type="ARBA" id="ARBA00022650"/>
    </source>
</evidence>
<keyword evidence="4 7" id="KW-0521">NADP</keyword>
<dbReference type="FunFam" id="3.40.309.10:FF:000006">
    <property type="entry name" value="Gamma-glutamyl phosphate reductase"/>
    <property type="match status" value="1"/>
</dbReference>
<dbReference type="NCBIfam" id="TIGR00407">
    <property type="entry name" value="proA"/>
    <property type="match status" value="1"/>
</dbReference>
<keyword evidence="5 7" id="KW-0560">Oxidoreductase</keyword>
<comment type="subcellular location">
    <subcellularLocation>
        <location evidence="7">Cytoplasm</location>
    </subcellularLocation>
</comment>
<reference evidence="9 10" key="1">
    <citation type="journal article" date="2016" name="Environ. Microbiol.">
        <title>Genomic resolution of a cold subsurface aquifer community provides metabolic insights for novel microbes adapted to high CO concentrations.</title>
        <authorList>
            <person name="Probst A.J."/>
            <person name="Castelle C.J."/>
            <person name="Singh A."/>
            <person name="Brown C.T."/>
            <person name="Anantharaman K."/>
            <person name="Sharon I."/>
            <person name="Hug L.A."/>
            <person name="Burstein D."/>
            <person name="Emerson J.B."/>
            <person name="Thomas B.C."/>
            <person name="Banfield J.F."/>
        </authorList>
    </citation>
    <scope>NUCLEOTIDE SEQUENCE [LARGE SCALE GENOMIC DNA]</scope>
    <source>
        <strain evidence="9">CG2_30_54_11</strain>
    </source>
</reference>
<comment type="catalytic activity">
    <reaction evidence="6 7">
        <text>L-glutamate 5-semialdehyde + phosphate + NADP(+) = L-glutamyl 5-phosphate + NADPH + H(+)</text>
        <dbReference type="Rhea" id="RHEA:19541"/>
        <dbReference type="ChEBI" id="CHEBI:15378"/>
        <dbReference type="ChEBI" id="CHEBI:43474"/>
        <dbReference type="ChEBI" id="CHEBI:57783"/>
        <dbReference type="ChEBI" id="CHEBI:58066"/>
        <dbReference type="ChEBI" id="CHEBI:58274"/>
        <dbReference type="ChEBI" id="CHEBI:58349"/>
        <dbReference type="EC" id="1.2.1.41"/>
    </reaction>
</comment>
<dbReference type="InterPro" id="IPR020593">
    <property type="entry name" value="G-glutamylP_reductase_CS"/>
</dbReference>
<dbReference type="GO" id="GO:0050661">
    <property type="term" value="F:NADP binding"/>
    <property type="evidence" value="ECO:0007669"/>
    <property type="project" value="InterPro"/>
</dbReference>
<gene>
    <name evidence="7" type="primary">proA</name>
    <name evidence="9" type="ORF">AUK40_06490</name>
</gene>
<dbReference type="Gene3D" id="3.40.605.10">
    <property type="entry name" value="Aldehyde Dehydrogenase, Chain A, domain 1"/>
    <property type="match status" value="1"/>
</dbReference>
<keyword evidence="3 7" id="KW-0641">Proline biosynthesis</keyword>
<dbReference type="PANTHER" id="PTHR11063">
    <property type="entry name" value="GLUTAMATE SEMIALDEHYDE DEHYDROGENASE"/>
    <property type="match status" value="1"/>
</dbReference>
<feature type="domain" description="Aldehyde dehydrogenase" evidence="8">
    <location>
        <begin position="4"/>
        <end position="286"/>
    </location>
</feature>
<comment type="pathway">
    <text evidence="1 7">Amino-acid biosynthesis; L-proline biosynthesis; L-glutamate 5-semialdehyde from L-glutamate: step 2/2.</text>
</comment>
<name>A0A1J5IDW1_9BACT</name>
<dbReference type="InterPro" id="IPR016162">
    <property type="entry name" value="Ald_DH_N"/>
</dbReference>
<keyword evidence="7" id="KW-0963">Cytoplasm</keyword>
<comment type="caution">
    <text evidence="9">The sequence shown here is derived from an EMBL/GenBank/DDBJ whole genome shotgun (WGS) entry which is preliminary data.</text>
</comment>
<comment type="similarity">
    <text evidence="7">Belongs to the gamma-glutamyl phosphate reductase family.</text>
</comment>
<dbReference type="PROSITE" id="PS01223">
    <property type="entry name" value="PROA"/>
    <property type="match status" value="1"/>
</dbReference>
<evidence type="ECO:0000256" key="1">
    <source>
        <dbReference type="ARBA" id="ARBA00004985"/>
    </source>
</evidence>
<organism evidence="9 10">
    <name type="scientific">Candidatus Wirthbacteria bacterium CG2_30_54_11</name>
    <dbReference type="NCBI Taxonomy" id="1817892"/>
    <lineage>
        <taxon>Bacteria</taxon>
        <taxon>Candidatus Wirthbacteria</taxon>
    </lineage>
</organism>
<dbReference type="NCBIfam" id="NF001221">
    <property type="entry name" value="PRK00197.1"/>
    <property type="match status" value="1"/>
</dbReference>
<keyword evidence="2 7" id="KW-0028">Amino-acid biosynthesis</keyword>
<dbReference type="InterPro" id="IPR000965">
    <property type="entry name" value="GPR_dom"/>
</dbReference>
<dbReference type="PIRSF" id="PIRSF000151">
    <property type="entry name" value="GPR"/>
    <property type="match status" value="1"/>
</dbReference>
<dbReference type="GO" id="GO:0004350">
    <property type="term" value="F:glutamate-5-semialdehyde dehydrogenase activity"/>
    <property type="evidence" value="ECO:0007669"/>
    <property type="project" value="UniProtKB-UniRule"/>
</dbReference>
<dbReference type="Gene3D" id="3.40.309.10">
    <property type="entry name" value="Aldehyde Dehydrogenase, Chain A, domain 2"/>
    <property type="match status" value="1"/>
</dbReference>
<protein>
    <recommendedName>
        <fullName evidence="7">Gamma-glutamyl phosphate reductase</fullName>
        <shortName evidence="7">GPR</shortName>
        <ecNumber evidence="7">1.2.1.41</ecNumber>
    </recommendedName>
    <alternativeName>
        <fullName evidence="7">Glutamate-5-semialdehyde dehydrogenase</fullName>
    </alternativeName>
    <alternativeName>
        <fullName evidence="7">Glutamyl-gamma-semialdehyde dehydrogenase</fullName>
        <shortName evidence="7">GSA dehydrogenase</shortName>
    </alternativeName>
</protein>
<dbReference type="Proteomes" id="UP000183245">
    <property type="component" value="Unassembled WGS sequence"/>
</dbReference>
<dbReference type="InterPro" id="IPR015590">
    <property type="entry name" value="Aldehyde_DH_dom"/>
</dbReference>
<dbReference type="PANTHER" id="PTHR11063:SF8">
    <property type="entry name" value="DELTA-1-PYRROLINE-5-CARBOXYLATE SYNTHASE"/>
    <property type="match status" value="1"/>
</dbReference>
<dbReference type="Pfam" id="PF00171">
    <property type="entry name" value="Aldedh"/>
    <property type="match status" value="1"/>
</dbReference>
<evidence type="ECO:0000313" key="10">
    <source>
        <dbReference type="Proteomes" id="UP000183245"/>
    </source>
</evidence>
<dbReference type="SUPFAM" id="SSF53720">
    <property type="entry name" value="ALDH-like"/>
    <property type="match status" value="1"/>
</dbReference>
<evidence type="ECO:0000256" key="4">
    <source>
        <dbReference type="ARBA" id="ARBA00022857"/>
    </source>
</evidence>
<dbReference type="GO" id="GO:0055129">
    <property type="term" value="P:L-proline biosynthetic process"/>
    <property type="evidence" value="ECO:0007669"/>
    <property type="project" value="UniProtKB-UniRule"/>
</dbReference>
<dbReference type="UniPathway" id="UPA00098">
    <property type="reaction ID" value="UER00360"/>
</dbReference>
<dbReference type="STRING" id="1817892.AUK40_06490"/>
<dbReference type="CDD" id="cd07079">
    <property type="entry name" value="ALDH_F18-19_ProA-GPR"/>
    <property type="match status" value="1"/>
</dbReference>
<evidence type="ECO:0000313" key="9">
    <source>
        <dbReference type="EMBL" id="OIP94963.1"/>
    </source>
</evidence>
<dbReference type="InterPro" id="IPR016163">
    <property type="entry name" value="Ald_DH_C"/>
</dbReference>
<dbReference type="EC" id="1.2.1.41" evidence="7"/>
<evidence type="ECO:0000256" key="7">
    <source>
        <dbReference type="HAMAP-Rule" id="MF_00412"/>
    </source>
</evidence>
<evidence type="ECO:0000256" key="6">
    <source>
        <dbReference type="ARBA" id="ARBA00049024"/>
    </source>
</evidence>
<accession>A0A1J5IDW1</accession>
<dbReference type="EMBL" id="MNZT01000120">
    <property type="protein sequence ID" value="OIP94963.1"/>
    <property type="molecule type" value="Genomic_DNA"/>
</dbReference>
<comment type="function">
    <text evidence="7">Catalyzes the NADPH-dependent reduction of L-glutamate 5-phosphate into L-glutamate 5-semialdehyde and phosphate. The product spontaneously undergoes cyclization to form 1-pyrroline-5-carboxylate.</text>
</comment>
<evidence type="ECO:0000256" key="2">
    <source>
        <dbReference type="ARBA" id="ARBA00022605"/>
    </source>
</evidence>
<dbReference type="InterPro" id="IPR016161">
    <property type="entry name" value="Ald_DH/histidinol_DH"/>
</dbReference>